<comment type="caution">
    <text evidence="11">The sequence shown here is derived from an EMBL/GenBank/DDBJ whole genome shotgun (WGS) entry which is preliminary data.</text>
</comment>
<evidence type="ECO:0000256" key="6">
    <source>
        <dbReference type="ARBA" id="ARBA00022747"/>
    </source>
</evidence>
<accession>A0ABX1NQ33</accession>
<name>A0ABX1NQ33_9RHOO</name>
<organism evidence="11 12">
    <name type="scientific">Aromatoleum bremense</name>
    <dbReference type="NCBI Taxonomy" id="76115"/>
    <lineage>
        <taxon>Bacteria</taxon>
        <taxon>Pseudomonadati</taxon>
        <taxon>Pseudomonadota</taxon>
        <taxon>Betaproteobacteria</taxon>
        <taxon>Rhodocyclales</taxon>
        <taxon>Rhodocyclaceae</taxon>
        <taxon>Aromatoleum</taxon>
    </lineage>
</organism>
<dbReference type="RefSeq" id="WP_169200889.1">
    <property type="nucleotide sequence ID" value="NZ_CP059467.1"/>
</dbReference>
<dbReference type="Proteomes" id="UP000633943">
    <property type="component" value="Unassembled WGS sequence"/>
</dbReference>
<dbReference type="InterPro" id="IPR002052">
    <property type="entry name" value="DNA_methylase_N6_adenine_CS"/>
</dbReference>
<proteinExistence type="inferred from homology"/>
<dbReference type="InterPro" id="IPR003356">
    <property type="entry name" value="DNA_methylase_A-5"/>
</dbReference>
<keyword evidence="5" id="KW-0949">S-adenosyl-L-methionine</keyword>
<sequence length="611" mass="67956">MAKAASSSTAEKKPRAKRLAKAPLTTRENLSALIGTARKILRKDKGLNGDVDRLPLFTWVMFLKFLDDLEIVHEEEAELDGKRYQPIIEAPYRWRDWAAREDGIAGDELLAFIGQDITVRADGSTGKGLFAYLRGLAGEGEKGSQREVIANVFKGVQNRMVSGYLLRDILNKINGIHFSASEEIHTLSHLYESMLREMRDAAGDAGEFYTPRPVVRFMVQVTGPRLNETVLDPACGTGGFLVEAYDHVAPQVTTPDERRRLQRDTLYGQEAKPLPYMLAQMNLLLHGLEAPQIAYGNTLHRRINEIGHSERVDAILTNPPFGGEEEAVIKGNFPPNMQTAETALLFLQYIMRKLRVAGAPVPGGKPAARGGRAAVVVPNGTLFGDGVCAVIKEEMLKEFRLHTIVRLPQGVFAPYTDIPANLLFFERGGPTDTIWYYELPLPEGRKKYSKTAPLQFEEFAPALAWWNDRQEGPQAWKVDFATKRAAAVEAATKHWQRAESERNAAMALGKPIRELEQSVQAAANGEKRALQEQLRALKAEQQAFDQTARSAQAEGDALYWPIYNLDLKNPNAKSGLEHADPKDLIASMRSHEAEVMRLLGEIEALVNEVQA</sequence>
<evidence type="ECO:0000256" key="5">
    <source>
        <dbReference type="ARBA" id="ARBA00022691"/>
    </source>
</evidence>
<evidence type="ECO:0000256" key="4">
    <source>
        <dbReference type="ARBA" id="ARBA00022679"/>
    </source>
</evidence>
<dbReference type="Pfam" id="PF02384">
    <property type="entry name" value="N6_Mtase"/>
    <property type="match status" value="1"/>
</dbReference>
<comment type="catalytic activity">
    <reaction evidence="7">
        <text>a 2'-deoxyadenosine in DNA + S-adenosyl-L-methionine = an N(6)-methyl-2'-deoxyadenosine in DNA + S-adenosyl-L-homocysteine + H(+)</text>
        <dbReference type="Rhea" id="RHEA:15197"/>
        <dbReference type="Rhea" id="RHEA-COMP:12418"/>
        <dbReference type="Rhea" id="RHEA-COMP:12419"/>
        <dbReference type="ChEBI" id="CHEBI:15378"/>
        <dbReference type="ChEBI" id="CHEBI:57856"/>
        <dbReference type="ChEBI" id="CHEBI:59789"/>
        <dbReference type="ChEBI" id="CHEBI:90615"/>
        <dbReference type="ChEBI" id="CHEBI:90616"/>
        <dbReference type="EC" id="2.1.1.72"/>
    </reaction>
</comment>
<keyword evidence="3 11" id="KW-0489">Methyltransferase</keyword>
<dbReference type="SUPFAM" id="SSF53335">
    <property type="entry name" value="S-adenosyl-L-methionine-dependent methyltransferases"/>
    <property type="match status" value="1"/>
</dbReference>
<evidence type="ECO:0000256" key="1">
    <source>
        <dbReference type="ARBA" id="ARBA00006594"/>
    </source>
</evidence>
<dbReference type="EMBL" id="WTVP01000001">
    <property type="protein sequence ID" value="NMG14046.1"/>
    <property type="molecule type" value="Genomic_DNA"/>
</dbReference>
<keyword evidence="6" id="KW-0680">Restriction system</keyword>
<dbReference type="Gene3D" id="1.20.1260.30">
    <property type="match status" value="1"/>
</dbReference>
<reference evidence="11 12" key="1">
    <citation type="submission" date="2019-12" db="EMBL/GenBank/DDBJ databases">
        <title>Comparative genomics gives insights into the taxonomy of the Azoarcus-Aromatoleum group and reveals separate origins of nif in the plant-associated Azoarcus and non-plant-associated Aromatoleum sub-groups.</title>
        <authorList>
            <person name="Lafos M."/>
            <person name="Maluk M."/>
            <person name="Batista M."/>
            <person name="Junghare M."/>
            <person name="Carmona M."/>
            <person name="Faoro H."/>
            <person name="Cruz L.M."/>
            <person name="Battistoni F."/>
            <person name="De Souza E."/>
            <person name="Pedrosa F."/>
            <person name="Chen W.-M."/>
            <person name="Poole P.S."/>
            <person name="Dixon R.A."/>
            <person name="James E.K."/>
        </authorList>
    </citation>
    <scope>NUCLEOTIDE SEQUENCE [LARGE SCALE GENOMIC DNA]</scope>
    <source>
        <strain evidence="11 12">PbN1</strain>
    </source>
</reference>
<feature type="domain" description="DNA methylase adenine-specific" evidence="10">
    <location>
        <begin position="184"/>
        <end position="481"/>
    </location>
</feature>
<dbReference type="GO" id="GO:0032259">
    <property type="term" value="P:methylation"/>
    <property type="evidence" value="ECO:0007669"/>
    <property type="project" value="UniProtKB-KW"/>
</dbReference>
<dbReference type="EC" id="2.1.1.72" evidence="2"/>
<feature type="region of interest" description="Disordered" evidence="9">
    <location>
        <begin position="1"/>
        <end position="21"/>
    </location>
</feature>
<evidence type="ECO:0000259" key="10">
    <source>
        <dbReference type="Pfam" id="PF02384"/>
    </source>
</evidence>
<dbReference type="PANTHER" id="PTHR42933:SF4">
    <property type="entry name" value="TYPE I RESTRICTION ENZYME ECOKI METHYLASE SUBUNIT"/>
    <property type="match status" value="1"/>
</dbReference>
<dbReference type="PANTHER" id="PTHR42933">
    <property type="entry name" value="SLR6095 PROTEIN"/>
    <property type="match status" value="1"/>
</dbReference>
<gene>
    <name evidence="11" type="ORF">GPA24_00530</name>
</gene>
<dbReference type="InterPro" id="IPR038333">
    <property type="entry name" value="T1MK-like_N_sf"/>
</dbReference>
<protein>
    <recommendedName>
        <fullName evidence="2">site-specific DNA-methyltransferase (adenine-specific)</fullName>
        <ecNumber evidence="2">2.1.1.72</ecNumber>
    </recommendedName>
</protein>
<dbReference type="InterPro" id="IPR051537">
    <property type="entry name" value="DNA_Adenine_Mtase"/>
</dbReference>
<dbReference type="PRINTS" id="PR00507">
    <property type="entry name" value="N12N6MTFRASE"/>
</dbReference>
<evidence type="ECO:0000313" key="11">
    <source>
        <dbReference type="EMBL" id="NMG14046.1"/>
    </source>
</evidence>
<evidence type="ECO:0000256" key="2">
    <source>
        <dbReference type="ARBA" id="ARBA00011900"/>
    </source>
</evidence>
<feature type="coiled-coil region" evidence="8">
    <location>
        <begin position="512"/>
        <end position="554"/>
    </location>
</feature>
<comment type="similarity">
    <text evidence="1">Belongs to the N(4)/N(6)-methyltransferase family.</text>
</comment>
<dbReference type="PROSITE" id="PS00092">
    <property type="entry name" value="N6_MTASE"/>
    <property type="match status" value="1"/>
</dbReference>
<keyword evidence="12" id="KW-1185">Reference proteome</keyword>
<evidence type="ECO:0000256" key="7">
    <source>
        <dbReference type="ARBA" id="ARBA00047942"/>
    </source>
</evidence>
<evidence type="ECO:0000256" key="3">
    <source>
        <dbReference type="ARBA" id="ARBA00022603"/>
    </source>
</evidence>
<evidence type="ECO:0000256" key="8">
    <source>
        <dbReference type="SAM" id="Coils"/>
    </source>
</evidence>
<evidence type="ECO:0000313" key="12">
    <source>
        <dbReference type="Proteomes" id="UP000633943"/>
    </source>
</evidence>
<keyword evidence="4" id="KW-0808">Transferase</keyword>
<dbReference type="GO" id="GO:0008168">
    <property type="term" value="F:methyltransferase activity"/>
    <property type="evidence" value="ECO:0007669"/>
    <property type="project" value="UniProtKB-KW"/>
</dbReference>
<dbReference type="Gene3D" id="3.40.50.150">
    <property type="entry name" value="Vaccinia Virus protein VP39"/>
    <property type="match status" value="1"/>
</dbReference>
<dbReference type="InterPro" id="IPR029063">
    <property type="entry name" value="SAM-dependent_MTases_sf"/>
</dbReference>
<keyword evidence="8" id="KW-0175">Coiled coil</keyword>
<evidence type="ECO:0000256" key="9">
    <source>
        <dbReference type="SAM" id="MobiDB-lite"/>
    </source>
</evidence>